<evidence type="ECO:0000313" key="2">
    <source>
        <dbReference type="EMBL" id="KAF2145096.1"/>
    </source>
</evidence>
<gene>
    <name evidence="2" type="ORF">K452DRAFT_295646</name>
</gene>
<name>A0A6A6BM23_9PEZI</name>
<organism evidence="2 3">
    <name type="scientific">Aplosporella prunicola CBS 121167</name>
    <dbReference type="NCBI Taxonomy" id="1176127"/>
    <lineage>
        <taxon>Eukaryota</taxon>
        <taxon>Fungi</taxon>
        <taxon>Dikarya</taxon>
        <taxon>Ascomycota</taxon>
        <taxon>Pezizomycotina</taxon>
        <taxon>Dothideomycetes</taxon>
        <taxon>Dothideomycetes incertae sedis</taxon>
        <taxon>Botryosphaeriales</taxon>
        <taxon>Aplosporellaceae</taxon>
        <taxon>Aplosporella</taxon>
    </lineage>
</organism>
<dbReference type="AlphaFoldDB" id="A0A6A6BM23"/>
<reference evidence="2" key="1">
    <citation type="journal article" date="2020" name="Stud. Mycol.">
        <title>101 Dothideomycetes genomes: a test case for predicting lifestyles and emergence of pathogens.</title>
        <authorList>
            <person name="Haridas S."/>
            <person name="Albert R."/>
            <person name="Binder M."/>
            <person name="Bloem J."/>
            <person name="Labutti K."/>
            <person name="Salamov A."/>
            <person name="Andreopoulos B."/>
            <person name="Baker S."/>
            <person name="Barry K."/>
            <person name="Bills G."/>
            <person name="Bluhm B."/>
            <person name="Cannon C."/>
            <person name="Castanera R."/>
            <person name="Culley D."/>
            <person name="Daum C."/>
            <person name="Ezra D."/>
            <person name="Gonzalez J."/>
            <person name="Henrissat B."/>
            <person name="Kuo A."/>
            <person name="Liang C."/>
            <person name="Lipzen A."/>
            <person name="Lutzoni F."/>
            <person name="Magnuson J."/>
            <person name="Mondo S."/>
            <person name="Nolan M."/>
            <person name="Ohm R."/>
            <person name="Pangilinan J."/>
            <person name="Park H.-J."/>
            <person name="Ramirez L."/>
            <person name="Alfaro M."/>
            <person name="Sun H."/>
            <person name="Tritt A."/>
            <person name="Yoshinaga Y."/>
            <person name="Zwiers L.-H."/>
            <person name="Turgeon B."/>
            <person name="Goodwin S."/>
            <person name="Spatafora J."/>
            <person name="Crous P."/>
            <person name="Grigoriev I."/>
        </authorList>
    </citation>
    <scope>NUCLEOTIDE SEQUENCE</scope>
    <source>
        <strain evidence="2">CBS 121167</strain>
    </source>
</reference>
<keyword evidence="3" id="KW-1185">Reference proteome</keyword>
<feature type="compositionally biased region" description="Polar residues" evidence="1">
    <location>
        <begin position="18"/>
        <end position="29"/>
    </location>
</feature>
<feature type="region of interest" description="Disordered" evidence="1">
    <location>
        <begin position="1"/>
        <end position="54"/>
    </location>
</feature>
<evidence type="ECO:0000256" key="1">
    <source>
        <dbReference type="SAM" id="MobiDB-lite"/>
    </source>
</evidence>
<feature type="compositionally biased region" description="Polar residues" evidence="1">
    <location>
        <begin position="186"/>
        <end position="195"/>
    </location>
</feature>
<sequence>MVPPNSSTHSPGDDDASLASSVKTSSPVKATSPVKAADPNKTTSPSSPIILVEREPRPVPIDSARYWMAHGRYIYDADGNPVIPSNMRDEGPVMLEPYPQDRAAPAWDPMPSDPTQRTEFTIQEDEIARAFRALDVESQAKRRDEIVKNTFSKSKGYGQNTFAGVNKERAARGEMAHHYDPEGKRSATNNPTGNFPPSRPQPSQQVVAIASQSPQASQQYPMMYTQQQMLPPAALPLSPTMAPFTPFVSTVNHVQQAGSTMYPQQAVYGQQLRGASYPNTYQPVNQLSPQPTYAMPNAYSPDNVPVGPAIYGSPKQQMRRSYSQMTTPGGTPQMKPGQQPVAYLPTGLLETPVLTYAVPAKQDMGMYDLGMQQQNQHQYQQHQQQYHQRQYYQQPGPH</sequence>
<proteinExistence type="predicted"/>
<protein>
    <submittedName>
        <fullName evidence="2">Uncharacterized protein</fullName>
    </submittedName>
</protein>
<feature type="compositionally biased region" description="Polar residues" evidence="1">
    <location>
        <begin position="1"/>
        <end position="10"/>
    </location>
</feature>
<dbReference type="GeneID" id="54299334"/>
<evidence type="ECO:0000313" key="3">
    <source>
        <dbReference type="Proteomes" id="UP000799438"/>
    </source>
</evidence>
<accession>A0A6A6BM23</accession>
<feature type="region of interest" description="Disordered" evidence="1">
    <location>
        <begin position="375"/>
        <end position="398"/>
    </location>
</feature>
<dbReference type="EMBL" id="ML995478">
    <property type="protein sequence ID" value="KAF2145096.1"/>
    <property type="molecule type" value="Genomic_DNA"/>
</dbReference>
<feature type="region of interest" description="Disordered" evidence="1">
    <location>
        <begin position="172"/>
        <end position="206"/>
    </location>
</feature>
<dbReference type="RefSeq" id="XP_033400808.1">
    <property type="nucleotide sequence ID" value="XM_033541837.1"/>
</dbReference>
<dbReference type="Proteomes" id="UP000799438">
    <property type="component" value="Unassembled WGS sequence"/>
</dbReference>
<feature type="compositionally biased region" description="Basic and acidic residues" evidence="1">
    <location>
        <begin position="172"/>
        <end position="185"/>
    </location>
</feature>